<reference evidence="2" key="1">
    <citation type="submission" date="2020-01" db="EMBL/GenBank/DDBJ databases">
        <authorList>
            <person name="Meier V. D."/>
            <person name="Meier V D."/>
        </authorList>
    </citation>
    <scope>NUCLEOTIDE SEQUENCE</scope>
    <source>
        <strain evidence="2">HLG_WM_MAG_10</strain>
    </source>
</reference>
<sequence length="282" mass="31437">MSKKALIIGGTGMLGKPVANQMIKDGYQVSIFSTNKKRAKEIFPNAIIIEGNLKDVASVKKAVEGQDAIYMNLGIATTAKQKDWNPERDGVKTVVEAAKNAGVKRIGYLSPKIAEYGNWWVMDDKRKAVKTIKESGIPYYIFKATSFMDNFNTTQREGNKINVVGKSNVKMHYIAAEDYAKQVSKAFALENKGSKVYSMQGETAYTVDEAATVFVHHYSKEQLKVAKAPMGLLKFIGLFNPTLSYVTKLMEALNNHPEKFDAEETWKDLGKPTISLEQYAKK</sequence>
<dbReference type="Pfam" id="PF13460">
    <property type="entry name" value="NAD_binding_10"/>
    <property type="match status" value="1"/>
</dbReference>
<accession>A0A6S6U679</accession>
<proteinExistence type="predicted"/>
<dbReference type="PANTHER" id="PTHR43162">
    <property type="match status" value="1"/>
</dbReference>
<dbReference type="PANTHER" id="PTHR43162:SF1">
    <property type="entry name" value="PRESTALK A DIFFERENTIATION PROTEIN A"/>
    <property type="match status" value="1"/>
</dbReference>
<gene>
    <name evidence="2" type="ORF">HELGO_WM52107</name>
</gene>
<feature type="domain" description="NAD(P)-binding" evidence="1">
    <location>
        <begin position="9"/>
        <end position="181"/>
    </location>
</feature>
<dbReference type="SUPFAM" id="SSF51735">
    <property type="entry name" value="NAD(P)-binding Rossmann-fold domains"/>
    <property type="match status" value="1"/>
</dbReference>
<dbReference type="InterPro" id="IPR016040">
    <property type="entry name" value="NAD(P)-bd_dom"/>
</dbReference>
<evidence type="ECO:0000259" key="1">
    <source>
        <dbReference type="Pfam" id="PF13460"/>
    </source>
</evidence>
<dbReference type="EMBL" id="CACVAQ010000395">
    <property type="protein sequence ID" value="CAA6827174.1"/>
    <property type="molecule type" value="Genomic_DNA"/>
</dbReference>
<evidence type="ECO:0000313" key="2">
    <source>
        <dbReference type="EMBL" id="CAA6827174.1"/>
    </source>
</evidence>
<protein>
    <recommendedName>
        <fullName evidence="1">NAD(P)-binding domain-containing protein</fullName>
    </recommendedName>
</protein>
<dbReference type="AlphaFoldDB" id="A0A6S6U679"/>
<dbReference type="InterPro" id="IPR051604">
    <property type="entry name" value="Ergot_Alk_Oxidoreductase"/>
</dbReference>
<dbReference type="Gene3D" id="3.40.50.720">
    <property type="entry name" value="NAD(P)-binding Rossmann-like Domain"/>
    <property type="match status" value="1"/>
</dbReference>
<organism evidence="2">
    <name type="scientific">uncultured Aureispira sp</name>
    <dbReference type="NCBI Taxonomy" id="1331704"/>
    <lineage>
        <taxon>Bacteria</taxon>
        <taxon>Pseudomonadati</taxon>
        <taxon>Bacteroidota</taxon>
        <taxon>Saprospiria</taxon>
        <taxon>Saprospirales</taxon>
        <taxon>Saprospiraceae</taxon>
        <taxon>Aureispira</taxon>
        <taxon>environmental samples</taxon>
    </lineage>
</organism>
<dbReference type="InterPro" id="IPR036291">
    <property type="entry name" value="NAD(P)-bd_dom_sf"/>
</dbReference>
<name>A0A6S6U679_9BACT</name>